<feature type="compositionally biased region" description="Low complexity" evidence="2">
    <location>
        <begin position="1151"/>
        <end position="1171"/>
    </location>
</feature>
<accession>A0A511KQ98</accession>
<feature type="compositionally biased region" description="Basic and acidic residues" evidence="2">
    <location>
        <begin position="322"/>
        <end position="332"/>
    </location>
</feature>
<organism evidence="5 6">
    <name type="scientific">Rhodotorula toruloides</name>
    <name type="common">Yeast</name>
    <name type="synonym">Rhodosporidium toruloides</name>
    <dbReference type="NCBI Taxonomy" id="5286"/>
    <lineage>
        <taxon>Eukaryota</taxon>
        <taxon>Fungi</taxon>
        <taxon>Dikarya</taxon>
        <taxon>Basidiomycota</taxon>
        <taxon>Pucciniomycotina</taxon>
        <taxon>Microbotryomycetes</taxon>
        <taxon>Sporidiobolales</taxon>
        <taxon>Sporidiobolaceae</taxon>
        <taxon>Rhodotorula</taxon>
    </lineage>
</organism>
<evidence type="ECO:0000256" key="1">
    <source>
        <dbReference type="ARBA" id="ARBA00009003"/>
    </source>
</evidence>
<evidence type="ECO:0000259" key="4">
    <source>
        <dbReference type="PROSITE" id="PS50086"/>
    </source>
</evidence>
<feature type="compositionally biased region" description="Low complexity" evidence="2">
    <location>
        <begin position="1105"/>
        <end position="1116"/>
    </location>
</feature>
<dbReference type="Pfam" id="PF00566">
    <property type="entry name" value="RabGAP-TBC"/>
    <property type="match status" value="1"/>
</dbReference>
<dbReference type="SMART" id="SM00164">
    <property type="entry name" value="TBC"/>
    <property type="match status" value="1"/>
</dbReference>
<dbReference type="Gene3D" id="1.10.8.270">
    <property type="entry name" value="putative rabgap domain of human tbc1 domain family member 14 like domains"/>
    <property type="match status" value="1"/>
</dbReference>
<feature type="compositionally biased region" description="Low complexity" evidence="2">
    <location>
        <begin position="543"/>
        <end position="556"/>
    </location>
</feature>
<feature type="compositionally biased region" description="Pro residues" evidence="2">
    <location>
        <begin position="1228"/>
        <end position="1239"/>
    </location>
</feature>
<feature type="compositionally biased region" description="Polar residues" evidence="2">
    <location>
        <begin position="1249"/>
        <end position="1258"/>
    </location>
</feature>
<dbReference type="InterPro" id="IPR000195">
    <property type="entry name" value="Rab-GAP-TBC_dom"/>
</dbReference>
<feature type="domain" description="Rab-GAP TBC" evidence="4">
    <location>
        <begin position="416"/>
        <end position="717"/>
    </location>
</feature>
<feature type="compositionally biased region" description="Basic residues" evidence="2">
    <location>
        <begin position="1386"/>
        <end position="1399"/>
    </location>
</feature>
<dbReference type="EMBL" id="BJWK01000018">
    <property type="protein sequence ID" value="GEM12095.1"/>
    <property type="molecule type" value="Genomic_DNA"/>
</dbReference>
<dbReference type="PANTHER" id="PTHR46830">
    <property type="entry name" value="TRANSFERASE, PUTATIVE-RELATED"/>
    <property type="match status" value="1"/>
</dbReference>
<keyword evidence="3" id="KW-1133">Transmembrane helix</keyword>
<gene>
    <name evidence="5" type="ORF">Rt10032_c18g6112</name>
</gene>
<evidence type="ECO:0000256" key="3">
    <source>
        <dbReference type="SAM" id="Phobius"/>
    </source>
</evidence>
<feature type="region of interest" description="Disordered" evidence="2">
    <location>
        <begin position="379"/>
        <end position="398"/>
    </location>
</feature>
<feature type="region of interest" description="Disordered" evidence="2">
    <location>
        <begin position="322"/>
        <end position="348"/>
    </location>
</feature>
<dbReference type="SUPFAM" id="SSF47923">
    <property type="entry name" value="Ypt/Rab-GAP domain of gyp1p"/>
    <property type="match status" value="2"/>
</dbReference>
<feature type="region of interest" description="Disordered" evidence="2">
    <location>
        <begin position="794"/>
        <end position="824"/>
    </location>
</feature>
<feature type="compositionally biased region" description="Polar residues" evidence="2">
    <location>
        <begin position="797"/>
        <end position="808"/>
    </location>
</feature>
<keyword evidence="3" id="KW-0472">Membrane</keyword>
<dbReference type="InterPro" id="IPR007577">
    <property type="entry name" value="GlycoTrfase_DXD_sugar-bd_CS"/>
</dbReference>
<name>A0A511KQ98_RHOTO</name>
<feature type="compositionally biased region" description="Acidic residues" evidence="2">
    <location>
        <begin position="910"/>
        <end position="925"/>
    </location>
</feature>
<feature type="compositionally biased region" description="Low complexity" evidence="2">
    <location>
        <begin position="1327"/>
        <end position="1360"/>
    </location>
</feature>
<dbReference type="Proteomes" id="UP000321518">
    <property type="component" value="Unassembled WGS sequence"/>
</dbReference>
<dbReference type="Gene3D" id="1.10.472.80">
    <property type="entry name" value="Ypt/Rab-GAP domain of gyp1p, domain 3"/>
    <property type="match status" value="1"/>
</dbReference>
<dbReference type="Gene3D" id="3.90.550.20">
    <property type="match status" value="1"/>
</dbReference>
<evidence type="ECO:0000256" key="2">
    <source>
        <dbReference type="SAM" id="MobiDB-lite"/>
    </source>
</evidence>
<feature type="region of interest" description="Disordered" evidence="2">
    <location>
        <begin position="519"/>
        <end position="559"/>
    </location>
</feature>
<feature type="region of interest" description="Disordered" evidence="2">
    <location>
        <begin position="1021"/>
        <end position="1445"/>
    </location>
</feature>
<feature type="transmembrane region" description="Helical" evidence="3">
    <location>
        <begin position="20"/>
        <end position="37"/>
    </location>
</feature>
<sequence>MSLPGARNAGGLDGWKWRRRHTFFLLLCVSAVVWLVLRRRSVGRIPFHVPLAAPEGNSSFSPTIDRVIPPYLHYVYGLAPDFGGKPFNFIHYVCLTSALVTLRPERIYFHYLYEPDTFYWREFVRNVEESGTRLVMVQERDVQKVFGNQVEHFAHKADVLRLEALRDYGGVYLDIDVLVVRDLAPLYRHATVMAMESQPNLDPSLPPSGLCNAVILAKPYASFITRWLDTYRTFDKNQWAKHSVTTPWDLARAYPTEITVLNKFAFFWPIWDDDSLRMVHRSLSFSFHAPHPLAPTRDLPFTYHLWESASYERYLSPYDPDRIHNRGKKEGQEREEDGASDENSFSREARSVKRFESLLKPFGVAPAPVTLIAGSSEETAATGAEGVEAAPTHGPGSAEAWRKDELRRLCGEGIPDEPAHLRPATWHFLLNLDPAPSLLDHYRSFLSEVNTHISTIHPPDPRRPLDRYDKLLREIERDVERTFGTLAWFGAEVAYSEADEEDAVWGRLGLLDEADRQEARDLAESGKAGGEASAEEARDEAVDAPTAPSSAPSTTRLRPRTRRDALLRPLFLYAFLNPGVSFVQGMSYLAAIFYYVFSSSASPGSGSRPCTPLETEVTTFFALCALLSQLRDLYLPTLDNLSSPPYSDPSPTATGLGATVARFNSLLLVIDSPVADALDRKRVDTSGLVMRWLTTMFATEFPLPDVLRVWDRILSLYPPEDEHPSSEALSPVLGHLVDVCLAVVQLERQTILSPFANLPKILSVLQKLPIEAGAIDRLLQKAWEVRERRLGRAKRTSVASSTGSNPTSVIGGRGKKSWWSSSPAKTDAPMSAAEFELDGRSSIAGSDAYRPSRFGFGSRAFSSPRSSQADMTDNVTVVEGKVLPPPPARNDQQPTIASLIEAELRSTEEHADEEDYPLDDEEEGVDEGPAIHRRMASGWGGLKSSLSRFAASDTAAALQKRATNLQLAAAHSASTASTRLSTSDAAAALYKAHSNAAAKAQLLREQLAEQGPDRLARIKEAATGASGRLLASTGSERGGERRPGSPRETPFTPPGHPGDISPLSSPQISSIDMGRSPSGGPRPLLLSGSARRAQNSSEDSTGFARSPSSSPTISRTGQLLSPDVSIPPLSRSPSRGGAHERSASQFDTPPRTAASAFRRRSSSLSTAHASSGCPLQDEDSPIRSMRVQDGANGLRRGYGTVRDVDAASGARPAEGGRGWALSDSSAQPPSPSAAAPSPPLRKLDLRDNTLATSPSTAAAVSRLSLDDSAEPSEAPFVPPPERLFLPPIADESLLSVDRDDEGEFFTPSEDRSAETSPTRQRVLPRASSLLSSQGPSGTSSSLPPPRISSLSSSVPPSASPAHDTSGPSIADDAIAASPTGSISRSKIVRRPAAHRKRTSRSSVASASVDLNGPEARRLASEFLVRSGSSRSTREGGHKRVASDARMSVGDFDESVFLDAYGGEGGDEQQR</sequence>
<comment type="caution">
    <text evidence="5">The sequence shown here is derived from an EMBL/GenBank/DDBJ whole genome shotgun (WGS) entry which is preliminary data.</text>
</comment>
<dbReference type="SUPFAM" id="SSF53448">
    <property type="entry name" value="Nucleotide-diphospho-sugar transferases"/>
    <property type="match status" value="1"/>
</dbReference>
<dbReference type="PROSITE" id="PS50086">
    <property type="entry name" value="TBC_RABGAP"/>
    <property type="match status" value="1"/>
</dbReference>
<comment type="similarity">
    <text evidence="1">Belongs to the glycosyltransferase 32 family.</text>
</comment>
<keyword evidence="3" id="KW-0812">Transmembrane</keyword>
<evidence type="ECO:0000313" key="6">
    <source>
        <dbReference type="Proteomes" id="UP000321518"/>
    </source>
</evidence>
<feature type="compositionally biased region" description="Basic and acidic residues" evidence="2">
    <location>
        <begin position="1431"/>
        <end position="1442"/>
    </location>
</feature>
<feature type="compositionally biased region" description="Low complexity" evidence="2">
    <location>
        <begin position="379"/>
        <end position="390"/>
    </location>
</feature>
<feature type="region of interest" description="Disordered" evidence="2">
    <location>
        <begin position="905"/>
        <end position="925"/>
    </location>
</feature>
<protein>
    <submittedName>
        <fullName evidence="5">TBC domain protein, Rab GTPase activator</fullName>
    </submittedName>
</protein>
<proteinExistence type="inferred from homology"/>
<evidence type="ECO:0000313" key="5">
    <source>
        <dbReference type="EMBL" id="GEM12095.1"/>
    </source>
</evidence>
<dbReference type="Pfam" id="PF04488">
    <property type="entry name" value="Gly_transf_sug"/>
    <property type="match status" value="1"/>
</dbReference>
<reference evidence="5 6" key="1">
    <citation type="submission" date="2019-07" db="EMBL/GenBank/DDBJ databases">
        <title>Rhodotorula toruloides NBRC10032 genome sequencing.</title>
        <authorList>
            <person name="Shida Y."/>
            <person name="Takaku H."/>
            <person name="Ogasawara W."/>
            <person name="Mori K."/>
        </authorList>
    </citation>
    <scope>NUCLEOTIDE SEQUENCE [LARGE SCALE GENOMIC DNA]</scope>
    <source>
        <strain evidence="5 6">NBRC10032</strain>
    </source>
</reference>
<dbReference type="PANTHER" id="PTHR46830:SF2">
    <property type="entry name" value="ALPHA-1,4-N-ACETYLGLUCOSAMINYLTRANSFERASE"/>
    <property type="match status" value="1"/>
</dbReference>
<dbReference type="InterPro" id="IPR029044">
    <property type="entry name" value="Nucleotide-diphossugar_trans"/>
</dbReference>
<feature type="compositionally biased region" description="Low complexity" evidence="2">
    <location>
        <begin position="1060"/>
        <end position="1071"/>
    </location>
</feature>
<dbReference type="OrthoDB" id="29853at2759"/>
<dbReference type="InterPro" id="IPR035969">
    <property type="entry name" value="Rab-GAP_TBC_sf"/>
</dbReference>